<dbReference type="Gene3D" id="3.40.50.10380">
    <property type="entry name" value="Malic enzyme, N-terminal domain"/>
    <property type="match status" value="1"/>
</dbReference>
<dbReference type="GO" id="GO:0004470">
    <property type="term" value="F:malic enzyme activity"/>
    <property type="evidence" value="ECO:0007669"/>
    <property type="project" value="InterPro"/>
</dbReference>
<dbReference type="Gene3D" id="3.40.50.720">
    <property type="entry name" value="NAD(P)-binding Rossmann-like Domain"/>
    <property type="match status" value="1"/>
</dbReference>
<evidence type="ECO:0008006" key="13">
    <source>
        <dbReference type="Google" id="ProtNLM"/>
    </source>
</evidence>
<protein>
    <recommendedName>
        <fullName evidence="13">Malate dehydrogenase</fullName>
    </recommendedName>
</protein>
<proteinExistence type="inferred from homology"/>
<evidence type="ECO:0000313" key="11">
    <source>
        <dbReference type="EMBL" id="OGG48964.1"/>
    </source>
</evidence>
<comment type="caution">
    <text evidence="11">The sequence shown here is derived from an EMBL/GenBank/DDBJ whole genome shotgun (WGS) entry which is preliminary data.</text>
</comment>
<dbReference type="InterPro" id="IPR036291">
    <property type="entry name" value="NAD(P)-bd_dom_sf"/>
</dbReference>
<dbReference type="PIRSF" id="PIRSF000106">
    <property type="entry name" value="ME"/>
    <property type="match status" value="1"/>
</dbReference>
<dbReference type="InterPro" id="IPR001891">
    <property type="entry name" value="Malic_OxRdtase"/>
</dbReference>
<feature type="active site" description="Proton acceptor" evidence="5">
    <location>
        <position position="92"/>
    </location>
</feature>
<evidence type="ECO:0000256" key="5">
    <source>
        <dbReference type="PIRSR" id="PIRSR000106-1"/>
    </source>
</evidence>
<comment type="similarity">
    <text evidence="2 8">Belongs to the malic enzymes family.</text>
</comment>
<gene>
    <name evidence="11" type="ORF">A2678_02795</name>
</gene>
<feature type="domain" description="Malic enzyme NAD-binding" evidence="9">
    <location>
        <begin position="172"/>
        <end position="389"/>
    </location>
</feature>
<evidence type="ECO:0000256" key="8">
    <source>
        <dbReference type="RuleBase" id="RU003427"/>
    </source>
</evidence>
<dbReference type="Pfam" id="PF03949">
    <property type="entry name" value="Malic_M"/>
    <property type="match status" value="1"/>
</dbReference>
<dbReference type="PANTHER" id="PTHR43237">
    <property type="entry name" value="NADP-DEPENDENT MALIC ENZYME"/>
    <property type="match status" value="1"/>
</dbReference>
<dbReference type="SUPFAM" id="SSF51735">
    <property type="entry name" value="NAD(P)-binding Rossmann-fold domains"/>
    <property type="match status" value="1"/>
</dbReference>
<feature type="binding site" evidence="6">
    <location>
        <position position="327"/>
    </location>
    <ligand>
        <name>(S)-malate</name>
        <dbReference type="ChEBI" id="CHEBI:15589"/>
    </ligand>
</feature>
<evidence type="ECO:0000256" key="1">
    <source>
        <dbReference type="ARBA" id="ARBA00001936"/>
    </source>
</evidence>
<dbReference type="PROSITE" id="PS00331">
    <property type="entry name" value="MALIC_ENZYMES"/>
    <property type="match status" value="1"/>
</dbReference>
<comment type="cofactor">
    <cofactor evidence="1">
        <name>Mn(2+)</name>
        <dbReference type="ChEBI" id="CHEBI:29035"/>
    </cofactor>
</comment>
<dbReference type="GO" id="GO:0016616">
    <property type="term" value="F:oxidoreductase activity, acting on the CH-OH group of donors, NAD or NADP as acceptor"/>
    <property type="evidence" value="ECO:0007669"/>
    <property type="project" value="InterPro"/>
</dbReference>
<accession>A0A1F6CI76</accession>
<evidence type="ECO:0000256" key="6">
    <source>
        <dbReference type="PIRSR" id="PIRSR000106-2"/>
    </source>
</evidence>
<feature type="binding site" evidence="6">
    <location>
        <position position="297"/>
    </location>
    <ligand>
        <name>(S)-malate</name>
        <dbReference type="ChEBI" id="CHEBI:15589"/>
    </ligand>
</feature>
<feature type="active site" description="Proton donor" evidence="5">
    <location>
        <position position="37"/>
    </location>
</feature>
<sequence>MDQRSKKILAAFKKQGARIETNTRVKLRGKKDFSLWYTPGVGVASTYLAKHPKDARKMSIKRNSVAIVSDGSAVLGLGNIGPYGALPVMEGKALIFKEMAGVDAWPIVLDLTPLKLRQASPQEEIDFIVSTVRAIAPNFGGINLEDVAAPKCFDIEQRLIGELDIPVMHDDQHGTAIVVVAGLINAVKVTKKNFKTVRVVISGAGAAGTAVTKLLRAAGITDIIALDRKGTLHTGRTDMNAHKKELAALTNPRRVTGGLTEAIVGADVFIGVSGKGLLTAEHIATMAPRGIVFALANPDPEILPEVASKAGAAVVATGRSDFPNQINNALVFPGIFRGALDKGIKKITQNTKLRAARALAALIPHPTASKIIPDLLDPRVVKAVAKSVR</sequence>
<name>A0A1F6CI76_9BACT</name>
<comment type="cofactor">
    <cofactor evidence="7">
        <name>Mg(2+)</name>
        <dbReference type="ChEBI" id="CHEBI:18420"/>
    </cofactor>
    <cofactor evidence="7">
        <name>Mn(2+)</name>
        <dbReference type="ChEBI" id="CHEBI:29035"/>
    </cofactor>
    <text evidence="7">Divalent metal cations. Prefers magnesium or manganese.</text>
</comment>
<keyword evidence="4" id="KW-0560">Oxidoreductase</keyword>
<dbReference type="Pfam" id="PF00390">
    <property type="entry name" value="malic"/>
    <property type="match status" value="1"/>
</dbReference>
<dbReference type="InterPro" id="IPR012301">
    <property type="entry name" value="Malic_N_dom"/>
</dbReference>
<keyword evidence="3 7" id="KW-0479">Metal-binding</keyword>
<dbReference type="InterPro" id="IPR046346">
    <property type="entry name" value="Aminoacid_DH-like_N_sf"/>
</dbReference>
<organism evidence="11 12">
    <name type="scientific">Candidatus Kaiserbacteria bacterium RIFCSPHIGHO2_01_FULL_53_31</name>
    <dbReference type="NCBI Taxonomy" id="1798481"/>
    <lineage>
        <taxon>Bacteria</taxon>
        <taxon>Candidatus Kaiseribacteriota</taxon>
    </lineage>
</organism>
<dbReference type="STRING" id="1798481.A2678_02795"/>
<dbReference type="AlphaFoldDB" id="A0A1F6CI76"/>
<feature type="binding site" evidence="7">
    <location>
        <position position="146"/>
    </location>
    <ligand>
        <name>a divalent metal cation</name>
        <dbReference type="ChEBI" id="CHEBI:60240"/>
    </ligand>
</feature>
<dbReference type="InterPro" id="IPR015884">
    <property type="entry name" value="Malic_enzyme_CS"/>
</dbReference>
<dbReference type="EMBL" id="MFKU01000006">
    <property type="protein sequence ID" value="OGG48964.1"/>
    <property type="molecule type" value="Genomic_DNA"/>
</dbReference>
<evidence type="ECO:0000256" key="7">
    <source>
        <dbReference type="PIRSR" id="PIRSR000106-3"/>
    </source>
</evidence>
<dbReference type="InterPro" id="IPR037062">
    <property type="entry name" value="Malic_N_dom_sf"/>
</dbReference>
<dbReference type="GO" id="GO:0046872">
    <property type="term" value="F:metal ion binding"/>
    <property type="evidence" value="ECO:0007669"/>
    <property type="project" value="UniProtKB-KW"/>
</dbReference>
<dbReference type="PRINTS" id="PR00072">
    <property type="entry name" value="MALOXRDTASE"/>
</dbReference>
<evidence type="ECO:0000259" key="10">
    <source>
        <dbReference type="SMART" id="SM01274"/>
    </source>
</evidence>
<feature type="binding site" evidence="7">
    <location>
        <position position="171"/>
    </location>
    <ligand>
        <name>a divalent metal cation</name>
        <dbReference type="ChEBI" id="CHEBI:60240"/>
    </ligand>
</feature>
<dbReference type="SMART" id="SM01274">
    <property type="entry name" value="malic"/>
    <property type="match status" value="1"/>
</dbReference>
<dbReference type="Proteomes" id="UP000178815">
    <property type="component" value="Unassembled WGS sequence"/>
</dbReference>
<evidence type="ECO:0000256" key="3">
    <source>
        <dbReference type="ARBA" id="ARBA00022723"/>
    </source>
</evidence>
<evidence type="ECO:0000259" key="9">
    <source>
        <dbReference type="SMART" id="SM00919"/>
    </source>
</evidence>
<evidence type="ECO:0000313" key="12">
    <source>
        <dbReference type="Proteomes" id="UP000178815"/>
    </source>
</evidence>
<dbReference type="GO" id="GO:0051287">
    <property type="term" value="F:NAD binding"/>
    <property type="evidence" value="ECO:0007669"/>
    <property type="project" value="InterPro"/>
</dbReference>
<dbReference type="InterPro" id="IPR012302">
    <property type="entry name" value="Malic_NAD-bd"/>
</dbReference>
<evidence type="ECO:0000256" key="2">
    <source>
        <dbReference type="ARBA" id="ARBA00008785"/>
    </source>
</evidence>
<dbReference type="CDD" id="cd05311">
    <property type="entry name" value="NAD_bind_2_malic_enz"/>
    <property type="match status" value="1"/>
</dbReference>
<dbReference type="SMART" id="SM00919">
    <property type="entry name" value="Malic_M"/>
    <property type="match status" value="1"/>
</dbReference>
<dbReference type="InterPro" id="IPR045213">
    <property type="entry name" value="Malic_NAD-bd_bact_type"/>
</dbReference>
<dbReference type="PANTHER" id="PTHR43237:SF4">
    <property type="entry name" value="NADP-DEPENDENT MALIC ENZYME"/>
    <property type="match status" value="1"/>
</dbReference>
<evidence type="ECO:0000256" key="4">
    <source>
        <dbReference type="ARBA" id="ARBA00023002"/>
    </source>
</evidence>
<reference evidence="11 12" key="1">
    <citation type="journal article" date="2016" name="Nat. Commun.">
        <title>Thousands of microbial genomes shed light on interconnected biogeochemical processes in an aquifer system.</title>
        <authorList>
            <person name="Anantharaman K."/>
            <person name="Brown C.T."/>
            <person name="Hug L.A."/>
            <person name="Sharon I."/>
            <person name="Castelle C.J."/>
            <person name="Probst A.J."/>
            <person name="Thomas B.C."/>
            <person name="Singh A."/>
            <person name="Wilkins M.J."/>
            <person name="Karaoz U."/>
            <person name="Brodie E.L."/>
            <person name="Williams K.H."/>
            <person name="Hubbard S.S."/>
            <person name="Banfield J.F."/>
        </authorList>
    </citation>
    <scope>NUCLEOTIDE SEQUENCE [LARGE SCALE GENOMIC DNA]</scope>
</reference>
<dbReference type="SUPFAM" id="SSF53223">
    <property type="entry name" value="Aminoacid dehydrogenase-like, N-terminal domain"/>
    <property type="match status" value="1"/>
</dbReference>
<feature type="binding site" evidence="7">
    <location>
        <position position="145"/>
    </location>
    <ligand>
        <name>a divalent metal cation</name>
        <dbReference type="ChEBI" id="CHEBI:60240"/>
    </ligand>
</feature>
<feature type="domain" description="Malic enzyme N-terminal" evidence="10">
    <location>
        <begin position="16"/>
        <end position="160"/>
    </location>
</feature>
<dbReference type="InterPro" id="IPR051674">
    <property type="entry name" value="Malate_Decarboxylase"/>
</dbReference>